<evidence type="ECO:0000259" key="2">
    <source>
        <dbReference type="Pfam" id="PF13860"/>
    </source>
</evidence>
<comment type="caution">
    <text evidence="3">The sequence shown here is derived from an EMBL/GenBank/DDBJ whole genome shotgun (WGS) entry which is preliminary data.</text>
</comment>
<dbReference type="NCBIfam" id="TIGR04183">
    <property type="entry name" value="Por_Secre_tail"/>
    <property type="match status" value="1"/>
</dbReference>
<dbReference type="Gene3D" id="2.60.40.4070">
    <property type="match status" value="1"/>
</dbReference>
<sequence>QQTSDGGYIVAGWTESFGQGIRSVYLVRTDSLGDTLWTRIHGGKGEDRATSVQLASDGGYIITGWTGSFGAGLFDVYLIKTDENGLVGVDNPRSLKEGVLAELDTLKPQSKGLAKKLKKAKKHIEKSLEEKRWLDDTHLHSKHGKKVFYEEKKAVKEIKKLCKKGDFPGELCERLISMLVGADSILARVAIDDAIAAGGKEKEIQKAEKEMAKAEKDKNKGKYEKAIDHYNHAWEHAQKAMKKHKKQNQMMDETRSRSATVLLQNHPNPCREFTIINYQLPEPGHTTLRVYDTSGRLVGTLVDGSREAGHHIARWDGRDGSGNLAPSGVYFFQIKAGDYTAARKLLLVR</sequence>
<dbReference type="AlphaFoldDB" id="A0A523UXR3"/>
<dbReference type="InterPro" id="IPR026444">
    <property type="entry name" value="Secre_tail"/>
</dbReference>
<evidence type="ECO:0000313" key="3">
    <source>
        <dbReference type="EMBL" id="TET47293.1"/>
    </source>
</evidence>
<gene>
    <name evidence="3" type="ORF">E3J62_01890</name>
</gene>
<feature type="non-terminal residue" evidence="3">
    <location>
        <position position="1"/>
    </location>
</feature>
<reference evidence="3 4" key="1">
    <citation type="submission" date="2019-03" db="EMBL/GenBank/DDBJ databases">
        <title>Metabolic potential of uncultured bacteria and archaea associated with petroleum seepage in deep-sea sediments.</title>
        <authorList>
            <person name="Dong X."/>
            <person name="Hubert C."/>
        </authorList>
    </citation>
    <scope>NUCLEOTIDE SEQUENCE [LARGE SCALE GENOMIC DNA]</scope>
    <source>
        <strain evidence="3">E44_bin18</strain>
    </source>
</reference>
<dbReference type="PANTHER" id="PTHR42754:SF1">
    <property type="entry name" value="LIPOPROTEIN"/>
    <property type="match status" value="1"/>
</dbReference>
<protein>
    <submittedName>
        <fullName evidence="3">T9SS type A sorting domain-containing protein</fullName>
    </submittedName>
</protein>
<evidence type="ECO:0000256" key="1">
    <source>
        <dbReference type="SAM" id="Coils"/>
    </source>
</evidence>
<dbReference type="InterPro" id="IPR027267">
    <property type="entry name" value="AH/BAR_dom_sf"/>
</dbReference>
<proteinExistence type="predicted"/>
<feature type="domain" description="FlgD/Vpr Ig-like" evidence="2">
    <location>
        <begin position="277"/>
        <end position="336"/>
    </location>
</feature>
<dbReference type="Proteomes" id="UP000315525">
    <property type="component" value="Unassembled WGS sequence"/>
</dbReference>
<dbReference type="EMBL" id="SOJN01000024">
    <property type="protein sequence ID" value="TET47293.1"/>
    <property type="molecule type" value="Genomic_DNA"/>
</dbReference>
<feature type="coiled-coil region" evidence="1">
    <location>
        <begin position="197"/>
        <end position="224"/>
    </location>
</feature>
<organism evidence="3 4">
    <name type="scientific">candidate division TA06 bacterium</name>
    <dbReference type="NCBI Taxonomy" id="2250710"/>
    <lineage>
        <taxon>Bacteria</taxon>
        <taxon>Bacteria division TA06</taxon>
    </lineage>
</organism>
<accession>A0A523UXR3</accession>
<dbReference type="PANTHER" id="PTHR42754">
    <property type="entry name" value="ENDOGLUCANASE"/>
    <property type="match status" value="1"/>
</dbReference>
<dbReference type="Gene3D" id="1.20.1270.60">
    <property type="entry name" value="Arfaptin homology (AH) domain/BAR domain"/>
    <property type="match status" value="1"/>
</dbReference>
<evidence type="ECO:0000313" key="4">
    <source>
        <dbReference type="Proteomes" id="UP000315525"/>
    </source>
</evidence>
<keyword evidence="1" id="KW-0175">Coiled coil</keyword>
<dbReference type="Pfam" id="PF13860">
    <property type="entry name" value="FlgD_ig"/>
    <property type="match status" value="1"/>
</dbReference>
<dbReference type="InterPro" id="IPR025965">
    <property type="entry name" value="FlgD/Vpr_Ig-like"/>
</dbReference>
<name>A0A523UXR3_UNCT6</name>